<reference evidence="1 2" key="1">
    <citation type="submission" date="2013-11" db="EMBL/GenBank/DDBJ databases">
        <title>Genome sequencing of Stegodyphus mimosarum.</title>
        <authorList>
            <person name="Bechsgaard J."/>
        </authorList>
    </citation>
    <scope>NUCLEOTIDE SEQUENCE [LARGE SCALE GENOMIC DNA]</scope>
</reference>
<name>A0A087U803_STEMI</name>
<accession>A0A087U803</accession>
<dbReference type="Proteomes" id="UP000054359">
    <property type="component" value="Unassembled WGS sequence"/>
</dbReference>
<dbReference type="AlphaFoldDB" id="A0A087U803"/>
<feature type="non-terminal residue" evidence="1">
    <location>
        <position position="63"/>
    </location>
</feature>
<proteinExistence type="predicted"/>
<evidence type="ECO:0000313" key="1">
    <source>
        <dbReference type="EMBL" id="KFM73492.1"/>
    </source>
</evidence>
<evidence type="ECO:0000313" key="2">
    <source>
        <dbReference type="Proteomes" id="UP000054359"/>
    </source>
</evidence>
<keyword evidence="2" id="KW-1185">Reference proteome</keyword>
<organism evidence="1 2">
    <name type="scientific">Stegodyphus mimosarum</name>
    <name type="common">African social velvet spider</name>
    <dbReference type="NCBI Taxonomy" id="407821"/>
    <lineage>
        <taxon>Eukaryota</taxon>
        <taxon>Metazoa</taxon>
        <taxon>Ecdysozoa</taxon>
        <taxon>Arthropoda</taxon>
        <taxon>Chelicerata</taxon>
        <taxon>Arachnida</taxon>
        <taxon>Araneae</taxon>
        <taxon>Araneomorphae</taxon>
        <taxon>Entelegynae</taxon>
        <taxon>Eresoidea</taxon>
        <taxon>Eresidae</taxon>
        <taxon>Stegodyphus</taxon>
    </lineage>
</organism>
<dbReference type="EMBL" id="KK118636">
    <property type="protein sequence ID" value="KFM73492.1"/>
    <property type="molecule type" value="Genomic_DNA"/>
</dbReference>
<gene>
    <name evidence="1" type="ORF">X975_07199</name>
</gene>
<protein>
    <submittedName>
        <fullName evidence="1">Uncharacterized protein</fullName>
    </submittedName>
</protein>
<sequence length="63" mass="7387">MAVSEYHLDTRIRRRHVPLITQQRRLRHLRSISARNITLKTNGRDFALAFTLHKRPISPGPCL</sequence>
<dbReference type="OrthoDB" id="72772at2759"/>